<accession>A0ACC2NDB0</accession>
<reference evidence="1" key="1">
    <citation type="submission" date="2023-04" db="EMBL/GenBank/DDBJ databases">
        <title>A chromosome-level genome assembly of the parasitoid wasp Eretmocerus hayati.</title>
        <authorList>
            <person name="Zhong Y."/>
            <person name="Liu S."/>
            <person name="Liu Y."/>
        </authorList>
    </citation>
    <scope>NUCLEOTIDE SEQUENCE</scope>
    <source>
        <strain evidence="1">ZJU_SS_LIU_2023</strain>
    </source>
</reference>
<evidence type="ECO:0000313" key="1">
    <source>
        <dbReference type="EMBL" id="KAJ8668896.1"/>
    </source>
</evidence>
<keyword evidence="2" id="KW-1185">Reference proteome</keyword>
<proteinExistence type="predicted"/>
<sequence>MDFRYELECRLLWDRLKEDESTRLAISHLTTNNSDTYQRIWACMRDVELPNGESSTVLLWCFVEENRVRGFVREITEIENFMGLLRNDLYKCWLPGKVRILYFQKDERMPLDQVRRHIAARTIFVIPFEPVSHVWDSVFEESFQRFQHMTRECLEKRRRTSLRHGYYRAIWRIASRQGPFRSSAQEFYNAIDRQRMIDIRAGRILLH</sequence>
<comment type="caution">
    <text evidence="1">The sequence shown here is derived from an EMBL/GenBank/DDBJ whole genome shotgun (WGS) entry which is preliminary data.</text>
</comment>
<gene>
    <name evidence="1" type="ORF">QAD02_000155</name>
</gene>
<name>A0ACC2NDB0_9HYME</name>
<evidence type="ECO:0000313" key="2">
    <source>
        <dbReference type="Proteomes" id="UP001239111"/>
    </source>
</evidence>
<dbReference type="Proteomes" id="UP001239111">
    <property type="component" value="Chromosome 3"/>
</dbReference>
<protein>
    <submittedName>
        <fullName evidence="1">Uncharacterized protein</fullName>
    </submittedName>
</protein>
<organism evidence="1 2">
    <name type="scientific">Eretmocerus hayati</name>
    <dbReference type="NCBI Taxonomy" id="131215"/>
    <lineage>
        <taxon>Eukaryota</taxon>
        <taxon>Metazoa</taxon>
        <taxon>Ecdysozoa</taxon>
        <taxon>Arthropoda</taxon>
        <taxon>Hexapoda</taxon>
        <taxon>Insecta</taxon>
        <taxon>Pterygota</taxon>
        <taxon>Neoptera</taxon>
        <taxon>Endopterygota</taxon>
        <taxon>Hymenoptera</taxon>
        <taxon>Apocrita</taxon>
        <taxon>Proctotrupomorpha</taxon>
        <taxon>Chalcidoidea</taxon>
        <taxon>Aphelinidae</taxon>
        <taxon>Aphelininae</taxon>
        <taxon>Eretmocerus</taxon>
    </lineage>
</organism>
<dbReference type="EMBL" id="CM056743">
    <property type="protein sequence ID" value="KAJ8668896.1"/>
    <property type="molecule type" value="Genomic_DNA"/>
</dbReference>